<dbReference type="EMBL" id="JABBFX010000001">
    <property type="protein sequence ID" value="NML43844.1"/>
    <property type="molecule type" value="Genomic_DNA"/>
</dbReference>
<dbReference type="Gene3D" id="1.10.10.10">
    <property type="entry name" value="Winged helix-like DNA-binding domain superfamily/Winged helix DNA-binding domain"/>
    <property type="match status" value="1"/>
</dbReference>
<protein>
    <submittedName>
        <fullName evidence="6">LysR family transcriptional regulator</fullName>
    </submittedName>
</protein>
<reference evidence="6 7" key="1">
    <citation type="submission" date="2020-04" db="EMBL/GenBank/DDBJ databases">
        <title>Ramlibacter sp. G-1-2-2 isolated from soil.</title>
        <authorList>
            <person name="Dahal R.H."/>
        </authorList>
    </citation>
    <scope>NUCLEOTIDE SEQUENCE [LARGE SCALE GENOMIC DNA]</scope>
    <source>
        <strain evidence="6 7">G-1-2-2</strain>
    </source>
</reference>
<sequence>MNLLASMRYLVALSEHRHFGRAAEACHITQPALSNAMRTLEDEFKVVIVKRGRNYAGLTPEGERVLATAQRMLHEHNLLQQELESEAHRPRGGLRMGAVPTAIPVLARFAAILQAKHPGIVPRVLSLSSQELETGLETLSLDLALGYTERMSLRGTKLDAYAQYTEHYFLLRRADKPHGDSLQIGSPIRWADAARQPMALLTPEMHNRTIIDSAFVTAGAPIHPAFETNSIITLALSVVAGSVCSVMPGALVGTVRGYRELEALPLVEPDIRTPIGFMAQAGVRPSRAMEAALVLAQDGGWLRHAAAHSGLLMA</sequence>
<name>A0A848GZV1_9BURK</name>
<dbReference type="AlphaFoldDB" id="A0A848GZV1"/>
<comment type="caution">
    <text evidence="6">The sequence shown here is derived from an EMBL/GenBank/DDBJ whole genome shotgun (WGS) entry which is preliminary data.</text>
</comment>
<evidence type="ECO:0000256" key="3">
    <source>
        <dbReference type="ARBA" id="ARBA00023125"/>
    </source>
</evidence>
<proteinExistence type="inferred from homology"/>
<dbReference type="InterPro" id="IPR050950">
    <property type="entry name" value="HTH-type_LysR_regulators"/>
</dbReference>
<dbReference type="PRINTS" id="PR00039">
    <property type="entry name" value="HTHLYSR"/>
</dbReference>
<dbReference type="InterPro" id="IPR036388">
    <property type="entry name" value="WH-like_DNA-bd_sf"/>
</dbReference>
<evidence type="ECO:0000256" key="4">
    <source>
        <dbReference type="ARBA" id="ARBA00023163"/>
    </source>
</evidence>
<keyword evidence="2" id="KW-0805">Transcription regulation</keyword>
<dbReference type="SUPFAM" id="SSF46785">
    <property type="entry name" value="Winged helix' DNA-binding domain"/>
    <property type="match status" value="1"/>
</dbReference>
<dbReference type="CDD" id="cd05466">
    <property type="entry name" value="PBP2_LTTR_substrate"/>
    <property type="match status" value="1"/>
</dbReference>
<dbReference type="RefSeq" id="WP_169418026.1">
    <property type="nucleotide sequence ID" value="NZ_JABBFX010000001.1"/>
</dbReference>
<dbReference type="SUPFAM" id="SSF53850">
    <property type="entry name" value="Periplasmic binding protein-like II"/>
    <property type="match status" value="1"/>
</dbReference>
<dbReference type="PROSITE" id="PS50931">
    <property type="entry name" value="HTH_LYSR"/>
    <property type="match status" value="1"/>
</dbReference>
<keyword evidence="3" id="KW-0238">DNA-binding</keyword>
<dbReference type="InterPro" id="IPR000847">
    <property type="entry name" value="LysR_HTH_N"/>
</dbReference>
<evidence type="ECO:0000313" key="6">
    <source>
        <dbReference type="EMBL" id="NML43844.1"/>
    </source>
</evidence>
<dbReference type="GO" id="GO:0003677">
    <property type="term" value="F:DNA binding"/>
    <property type="evidence" value="ECO:0007669"/>
    <property type="project" value="UniProtKB-KW"/>
</dbReference>
<dbReference type="InterPro" id="IPR036390">
    <property type="entry name" value="WH_DNA-bd_sf"/>
</dbReference>
<comment type="similarity">
    <text evidence="1">Belongs to the LysR transcriptional regulatory family.</text>
</comment>
<dbReference type="Proteomes" id="UP000541185">
    <property type="component" value="Unassembled WGS sequence"/>
</dbReference>
<dbReference type="InterPro" id="IPR005119">
    <property type="entry name" value="LysR_subst-bd"/>
</dbReference>
<dbReference type="GO" id="GO:0003700">
    <property type="term" value="F:DNA-binding transcription factor activity"/>
    <property type="evidence" value="ECO:0007669"/>
    <property type="project" value="InterPro"/>
</dbReference>
<dbReference type="Pfam" id="PF03466">
    <property type="entry name" value="LysR_substrate"/>
    <property type="match status" value="1"/>
</dbReference>
<dbReference type="FunFam" id="1.10.10.10:FF:000001">
    <property type="entry name" value="LysR family transcriptional regulator"/>
    <property type="match status" value="1"/>
</dbReference>
<gene>
    <name evidence="6" type="ORF">HHL11_08795</name>
</gene>
<accession>A0A848GZV1</accession>
<keyword evidence="4" id="KW-0804">Transcription</keyword>
<dbReference type="Gene3D" id="3.40.190.290">
    <property type="match status" value="1"/>
</dbReference>
<dbReference type="PANTHER" id="PTHR30419:SF31">
    <property type="entry name" value="BLR3139 PROTEIN"/>
    <property type="match status" value="1"/>
</dbReference>
<dbReference type="Pfam" id="PF00126">
    <property type="entry name" value="HTH_1"/>
    <property type="match status" value="1"/>
</dbReference>
<feature type="domain" description="HTH lysR-type" evidence="5">
    <location>
        <begin position="1"/>
        <end position="59"/>
    </location>
</feature>
<evidence type="ECO:0000259" key="5">
    <source>
        <dbReference type="PROSITE" id="PS50931"/>
    </source>
</evidence>
<evidence type="ECO:0000256" key="1">
    <source>
        <dbReference type="ARBA" id="ARBA00009437"/>
    </source>
</evidence>
<evidence type="ECO:0000313" key="7">
    <source>
        <dbReference type="Proteomes" id="UP000541185"/>
    </source>
</evidence>
<keyword evidence="7" id="KW-1185">Reference proteome</keyword>
<organism evidence="6 7">
    <name type="scientific">Ramlibacter agri</name>
    <dbReference type="NCBI Taxonomy" id="2728837"/>
    <lineage>
        <taxon>Bacteria</taxon>
        <taxon>Pseudomonadati</taxon>
        <taxon>Pseudomonadota</taxon>
        <taxon>Betaproteobacteria</taxon>
        <taxon>Burkholderiales</taxon>
        <taxon>Comamonadaceae</taxon>
        <taxon>Ramlibacter</taxon>
    </lineage>
</organism>
<dbReference type="PANTHER" id="PTHR30419">
    <property type="entry name" value="HTH-TYPE TRANSCRIPTIONAL REGULATOR YBHD"/>
    <property type="match status" value="1"/>
</dbReference>
<dbReference type="GO" id="GO:0005829">
    <property type="term" value="C:cytosol"/>
    <property type="evidence" value="ECO:0007669"/>
    <property type="project" value="TreeGrafter"/>
</dbReference>
<evidence type="ECO:0000256" key="2">
    <source>
        <dbReference type="ARBA" id="ARBA00023015"/>
    </source>
</evidence>